<name>A0ABP4N4I4_9ACTN</name>
<comment type="caution">
    <text evidence="1">The sequence shown here is derived from an EMBL/GenBank/DDBJ whole genome shotgun (WGS) entry which is preliminary data.</text>
</comment>
<dbReference type="InterPro" id="IPR006311">
    <property type="entry name" value="TAT_signal"/>
</dbReference>
<dbReference type="InterPro" id="IPR050490">
    <property type="entry name" value="Bact_solute-bd_prot1"/>
</dbReference>
<dbReference type="PANTHER" id="PTHR43649">
    <property type="entry name" value="ARABINOSE-BINDING PROTEIN-RELATED"/>
    <property type="match status" value="1"/>
</dbReference>
<dbReference type="Pfam" id="PF01547">
    <property type="entry name" value="SBP_bac_1"/>
    <property type="match status" value="1"/>
</dbReference>
<keyword evidence="2" id="KW-1185">Reference proteome</keyword>
<proteinExistence type="predicted"/>
<evidence type="ECO:0000313" key="2">
    <source>
        <dbReference type="Proteomes" id="UP001500393"/>
    </source>
</evidence>
<reference evidence="2" key="1">
    <citation type="journal article" date="2019" name="Int. J. Syst. Evol. Microbiol.">
        <title>The Global Catalogue of Microorganisms (GCM) 10K type strain sequencing project: providing services to taxonomists for standard genome sequencing and annotation.</title>
        <authorList>
            <consortium name="The Broad Institute Genomics Platform"/>
            <consortium name="The Broad Institute Genome Sequencing Center for Infectious Disease"/>
            <person name="Wu L."/>
            <person name="Ma J."/>
        </authorList>
    </citation>
    <scope>NUCLEOTIDE SEQUENCE [LARGE SCALE GENOMIC DNA]</scope>
    <source>
        <strain evidence="2">JCM 14969</strain>
    </source>
</reference>
<dbReference type="EMBL" id="BAAAOS010000006">
    <property type="protein sequence ID" value="GAA1554972.1"/>
    <property type="molecule type" value="Genomic_DNA"/>
</dbReference>
<evidence type="ECO:0000313" key="1">
    <source>
        <dbReference type="EMBL" id="GAA1554972.1"/>
    </source>
</evidence>
<dbReference type="RefSeq" id="WP_344209333.1">
    <property type="nucleotide sequence ID" value="NZ_BAAAOS010000006.1"/>
</dbReference>
<gene>
    <name evidence="1" type="ORF">GCM10009789_05520</name>
</gene>
<dbReference type="SUPFAM" id="SSF53850">
    <property type="entry name" value="Periplasmic binding protein-like II"/>
    <property type="match status" value="1"/>
</dbReference>
<dbReference type="InterPro" id="IPR006059">
    <property type="entry name" value="SBP"/>
</dbReference>
<dbReference type="PROSITE" id="PS51318">
    <property type="entry name" value="TAT"/>
    <property type="match status" value="1"/>
</dbReference>
<dbReference type="PROSITE" id="PS51257">
    <property type="entry name" value="PROKAR_LIPOPROTEIN"/>
    <property type="match status" value="1"/>
</dbReference>
<organism evidence="1 2">
    <name type="scientific">Kribbella sancticallisti</name>
    <dbReference type="NCBI Taxonomy" id="460087"/>
    <lineage>
        <taxon>Bacteria</taxon>
        <taxon>Bacillati</taxon>
        <taxon>Actinomycetota</taxon>
        <taxon>Actinomycetes</taxon>
        <taxon>Propionibacteriales</taxon>
        <taxon>Kribbellaceae</taxon>
        <taxon>Kribbella</taxon>
    </lineage>
</organism>
<accession>A0ABP4N4I4</accession>
<sequence length="432" mass="45476">MAPEIIRTPVSRRRLLQLMGGAMAAGTLASCGGTSSGGGAGGGGGLKVIGAGSQEAGLRKALDEYKKQNGSFDFNLSFSPADQLQTSLRAQLAAGNAPDLHAVYPGNGSAMSMAQLSKANLLADLSDQAWTQKIPTGFKGAYQHDGKTYIFSPGTSVLGAIYNKKAFEKAGVEVPTTWSELLTVCETLKKKGIVPFALGAQTPWVTQLINYALVPGTVYSKQPDFDDKMAAGSASFAGSGWADAMNKYLELQKRGFFNDNPNGTTYEQATSMVGTGKAAMAVQVSAVLQAYRAAAPSPDDLGMFPLPATDNPADNWIPGGIVVGLGVSAKGKKADEAKKFLDFCGQPEMVNAWAEAVACVPLYSEGEPKVDPVLKPFLPYLSGDKAVPFMDQRWPNAEVQPTHFAVVQELLGGKTTVDGALKKMDAAYRKSA</sequence>
<protein>
    <submittedName>
        <fullName evidence="1">Extracellular solute-binding protein</fullName>
    </submittedName>
</protein>
<dbReference type="Proteomes" id="UP001500393">
    <property type="component" value="Unassembled WGS sequence"/>
</dbReference>
<dbReference type="Gene3D" id="3.40.190.10">
    <property type="entry name" value="Periplasmic binding protein-like II"/>
    <property type="match status" value="2"/>
</dbReference>